<comment type="similarity">
    <text evidence="2">Belongs to the ribose-phosphate pyrophosphokinase family.</text>
</comment>
<evidence type="ECO:0000259" key="3">
    <source>
        <dbReference type="Pfam" id="PF00156"/>
    </source>
</evidence>
<evidence type="ECO:0000259" key="4">
    <source>
        <dbReference type="Pfam" id="PF13793"/>
    </source>
</evidence>
<dbReference type="RefSeq" id="WP_094896121.1">
    <property type="nucleotide sequence ID" value="NZ_CP029426.2"/>
</dbReference>
<dbReference type="EMBL" id="CP029426">
    <property type="protein sequence ID" value="AWM00351.1"/>
    <property type="molecule type" value="Genomic_DNA"/>
</dbReference>
<dbReference type="InterPro" id="IPR000836">
    <property type="entry name" value="PRTase_dom"/>
</dbReference>
<reference evidence="5 6" key="1">
    <citation type="journal article" date="2017" name="Syst. Appl. Microbiol.">
        <title>Soybeans inoculated with root zone soils of Canadian native legumes harbour diverse and novel Bradyrhizobium spp. that possess agricultural potential.</title>
        <authorList>
            <person name="Bromfield E.S.P."/>
            <person name="Cloutier S."/>
            <person name="Tambong J.T."/>
            <person name="Tran Thi T.V."/>
        </authorList>
    </citation>
    <scope>NUCLEOTIDE SEQUENCE [LARGE SCALE GENOMIC DNA]</scope>
    <source>
        <strain evidence="5 6">39S1MB</strain>
    </source>
</reference>
<keyword evidence="1 2" id="KW-0545">Nucleotide biosynthesis</keyword>
<dbReference type="Pfam" id="PF00156">
    <property type="entry name" value="Pribosyltran"/>
    <property type="match status" value="1"/>
</dbReference>
<keyword evidence="6" id="KW-1185">Reference proteome</keyword>
<dbReference type="GO" id="GO:0016301">
    <property type="term" value="F:kinase activity"/>
    <property type="evidence" value="ECO:0007669"/>
    <property type="project" value="UniProtKB-KW"/>
</dbReference>
<dbReference type="FunFam" id="3.40.50.2020:FF:000014">
    <property type="entry name" value="Ribose-phosphate pyrophosphokinase 1"/>
    <property type="match status" value="1"/>
</dbReference>
<name>A0A2U8PRV8_9BRAD</name>
<dbReference type="GO" id="GO:0006164">
    <property type="term" value="P:purine nucleotide biosynthetic process"/>
    <property type="evidence" value="ECO:0007669"/>
    <property type="project" value="TreeGrafter"/>
</dbReference>
<dbReference type="NCBIfam" id="TIGR01251">
    <property type="entry name" value="ribP_PPkin"/>
    <property type="match status" value="1"/>
</dbReference>
<dbReference type="OrthoDB" id="324294at2"/>
<feature type="domain" description="Phosphoribosyltransferase" evidence="3">
    <location>
        <begin position="164"/>
        <end position="249"/>
    </location>
</feature>
<dbReference type="GO" id="GO:0005737">
    <property type="term" value="C:cytoplasm"/>
    <property type="evidence" value="ECO:0007669"/>
    <property type="project" value="TreeGrafter"/>
</dbReference>
<organism evidence="5 6">
    <name type="scientific">Bradyrhizobium amphicarpaeae</name>
    <dbReference type="NCBI Taxonomy" id="1404768"/>
    <lineage>
        <taxon>Bacteria</taxon>
        <taxon>Pseudomonadati</taxon>
        <taxon>Pseudomonadota</taxon>
        <taxon>Alphaproteobacteria</taxon>
        <taxon>Hyphomicrobiales</taxon>
        <taxon>Nitrobacteraceae</taxon>
        <taxon>Bradyrhizobium</taxon>
    </lineage>
</organism>
<feature type="domain" description="Ribose-phosphate pyrophosphokinase N-terminal" evidence="4">
    <location>
        <begin position="14"/>
        <end position="115"/>
    </location>
</feature>
<proteinExistence type="inferred from homology"/>
<dbReference type="GO" id="GO:0002189">
    <property type="term" value="C:ribose phosphate diphosphokinase complex"/>
    <property type="evidence" value="ECO:0007669"/>
    <property type="project" value="TreeGrafter"/>
</dbReference>
<dbReference type="InterPro" id="IPR029057">
    <property type="entry name" value="PRTase-like"/>
</dbReference>
<dbReference type="Gene3D" id="3.40.50.2020">
    <property type="match status" value="2"/>
</dbReference>
<dbReference type="PANTHER" id="PTHR10210:SF41">
    <property type="entry name" value="RIBOSE-PHOSPHATE PYROPHOSPHOKINASE 1, CHLOROPLASTIC"/>
    <property type="match status" value="1"/>
</dbReference>
<dbReference type="InterPro" id="IPR029099">
    <property type="entry name" value="Pribosyltran_N"/>
</dbReference>
<dbReference type="KEGG" id="brq:CIT40_10115"/>
<dbReference type="Proteomes" id="UP000215884">
    <property type="component" value="Chromosome"/>
</dbReference>
<evidence type="ECO:0000313" key="5">
    <source>
        <dbReference type="EMBL" id="AWM00351.1"/>
    </source>
</evidence>
<protein>
    <submittedName>
        <fullName evidence="5">Ribose-phosphate pyrophosphokinase</fullName>
    </submittedName>
</protein>
<dbReference type="AlphaFoldDB" id="A0A2U8PRV8"/>
<accession>A0A2U8PRV8</accession>
<dbReference type="GO" id="GO:0000287">
    <property type="term" value="F:magnesium ion binding"/>
    <property type="evidence" value="ECO:0007669"/>
    <property type="project" value="InterPro"/>
</dbReference>
<dbReference type="SUPFAM" id="SSF53271">
    <property type="entry name" value="PRTase-like"/>
    <property type="match status" value="2"/>
</dbReference>
<dbReference type="SMART" id="SM01400">
    <property type="entry name" value="Pribosyltran_N"/>
    <property type="match status" value="1"/>
</dbReference>
<keyword evidence="5" id="KW-0418">Kinase</keyword>
<dbReference type="CDD" id="cd06223">
    <property type="entry name" value="PRTases_typeI"/>
    <property type="match status" value="1"/>
</dbReference>
<dbReference type="NCBIfam" id="NF005537">
    <property type="entry name" value="PRK07199.1"/>
    <property type="match status" value="1"/>
</dbReference>
<dbReference type="PANTHER" id="PTHR10210">
    <property type="entry name" value="RIBOSE-PHOSPHATE DIPHOSPHOKINASE FAMILY MEMBER"/>
    <property type="match status" value="1"/>
</dbReference>
<evidence type="ECO:0000256" key="1">
    <source>
        <dbReference type="ARBA" id="ARBA00022727"/>
    </source>
</evidence>
<dbReference type="InterPro" id="IPR005946">
    <property type="entry name" value="Rib-P_diPkinase"/>
</dbReference>
<dbReference type="Pfam" id="PF13793">
    <property type="entry name" value="Pribosyltran_N"/>
    <property type="match status" value="1"/>
</dbReference>
<evidence type="ECO:0000256" key="2">
    <source>
        <dbReference type="RuleBase" id="RU004324"/>
    </source>
</evidence>
<evidence type="ECO:0000313" key="6">
    <source>
        <dbReference type="Proteomes" id="UP000215884"/>
    </source>
</evidence>
<gene>
    <name evidence="5" type="ORF">CIT40_10115</name>
</gene>
<sequence>MSTIALQTLPGGSDAAKRLAVRLRLACGEIAVHRFPDDELRVAIAPATDTTILYAPLDQPNDKLIALLFAAEALRRNGATRLVLVAPYLCYMRQDAAFHEGEAVSQRAMGKLLATTVDRIITVDAHLHRTADIRSVFPGIEAENLSAMPVIATALASGGIDPATIVVGPDMESEPWVSDIASRLRLQHTVARKTRHGDRSVAISFADPGLLAGRPALLVDDIVSSGTTLMAAAKALIAMGATAVDAVITHALFPPAMIGAFAEAGMRSVRSTDSVPHPTNAIALDESLAAALRSELTTTHLPETTP</sequence>
<keyword evidence="5" id="KW-0808">Transferase</keyword>
<dbReference type="GO" id="GO:0006015">
    <property type="term" value="P:5-phosphoribose 1-diphosphate biosynthetic process"/>
    <property type="evidence" value="ECO:0007669"/>
    <property type="project" value="TreeGrafter"/>
</dbReference>
<dbReference type="GO" id="GO:0004749">
    <property type="term" value="F:ribose phosphate diphosphokinase activity"/>
    <property type="evidence" value="ECO:0007669"/>
    <property type="project" value="TreeGrafter"/>
</dbReference>
<reference evidence="5 6" key="2">
    <citation type="journal article" date="2019" name="Int. J. Syst. Evol. Microbiol.">
        <title>Description and complete genome sequence of Bradyrhizobium amphicarpaeae sp. nov., harbouring photosystem and nitrogen-fixation genes.</title>
        <authorList>
            <person name="Bromfield E.S.P."/>
            <person name="Cloutier S."/>
            <person name="Nguyen H.D.T."/>
        </authorList>
    </citation>
    <scope>NUCLEOTIDE SEQUENCE [LARGE SCALE GENOMIC DNA]</scope>
    <source>
        <strain evidence="5 6">39S1MB</strain>
    </source>
</reference>